<accession>A0A0M0JFI0</accession>
<reference evidence="3" key="1">
    <citation type="journal article" date="2015" name="PLoS Genet.">
        <title>Genome Sequence and Transcriptome Analyses of Chrysochromulina tobin: Metabolic Tools for Enhanced Algal Fitness in the Prominent Order Prymnesiales (Haptophyceae).</title>
        <authorList>
            <person name="Hovde B.T."/>
            <person name="Deodato C.R."/>
            <person name="Hunsperger H.M."/>
            <person name="Ryken S.A."/>
            <person name="Yost W."/>
            <person name="Jha R.K."/>
            <person name="Patterson J."/>
            <person name="Monnat R.J. Jr."/>
            <person name="Barlow S.B."/>
            <person name="Starkenburg S.R."/>
            <person name="Cattolico R.A."/>
        </authorList>
    </citation>
    <scope>NUCLEOTIDE SEQUENCE</scope>
    <source>
        <strain evidence="3">CCMP291</strain>
    </source>
</reference>
<dbReference type="AlphaFoldDB" id="A0A0M0JFI0"/>
<feature type="non-terminal residue" evidence="2">
    <location>
        <position position="1"/>
    </location>
</feature>
<comment type="caution">
    <text evidence="2">The sequence shown here is derived from an EMBL/GenBank/DDBJ whole genome shotgun (WGS) entry which is preliminary data.</text>
</comment>
<dbReference type="EMBL" id="JWZX01003006">
    <property type="protein sequence ID" value="KOO25210.1"/>
    <property type="molecule type" value="Genomic_DNA"/>
</dbReference>
<evidence type="ECO:0000313" key="3">
    <source>
        <dbReference type="Proteomes" id="UP000037460"/>
    </source>
</evidence>
<evidence type="ECO:0000256" key="1">
    <source>
        <dbReference type="SAM" id="MobiDB-lite"/>
    </source>
</evidence>
<name>A0A0M0JFI0_9EUKA</name>
<dbReference type="SUPFAM" id="SSF56399">
    <property type="entry name" value="ADP-ribosylation"/>
    <property type="match status" value="1"/>
</dbReference>
<evidence type="ECO:0000313" key="2">
    <source>
        <dbReference type="EMBL" id="KOO25210.1"/>
    </source>
</evidence>
<protein>
    <submittedName>
        <fullName evidence="2">Uncharacterized protein</fullName>
    </submittedName>
</protein>
<gene>
    <name evidence="2" type="ORF">Ctob_012424</name>
</gene>
<proteinExistence type="predicted"/>
<dbReference type="PROSITE" id="PS51996">
    <property type="entry name" value="TR_MART"/>
    <property type="match status" value="1"/>
</dbReference>
<dbReference type="Gene3D" id="3.90.176.10">
    <property type="entry name" value="Toxin ADP-ribosyltransferase, Chain A, domain 1"/>
    <property type="match status" value="1"/>
</dbReference>
<feature type="region of interest" description="Disordered" evidence="1">
    <location>
        <begin position="1"/>
        <end position="30"/>
    </location>
</feature>
<keyword evidence="3" id="KW-1185">Reference proteome</keyword>
<sequence length="720" mass="80472">RRAAHGRAAHRHPGGGRRCREGGGPQRRLARSPRLTCRNFTRSPHGTDKMRQFLGRPVSQDVAAYLDAQRVPLETSIQEAINHVLEQQPPDAVQEVALRLLKGREQNVLAAVKCDSIGDAEQLRVIIHHAQRIISESRSALRASLPRGTAKERSRYLETLADCLGPKPKGKTWEDEWESLRCESHRISPGKDVDPSWSDAQLLEYVRTHNTVQAFQSRFRQGSVDTLMRREWPEEAARTYAMLSVCSGPIARALQERDACYAASTYALCQSLWDGRRTEEPPPPMLYRHLQGKMGLTEIDPGWSELTIPDIHGFCGLVSNGITPGDCDPLNFGVGGYMRRFQRGTDPPEYIVENSDIVGFISSASDELGAHSAVLTYTDYTGAFPPKTLFRLQRIIPPGEWMAPNGVYPLQRLLVVTATYMPPRCNNTRGGGTEVNGKMCARVTTLSYGSRADYIRGLNDVIAQPVLTMEQECGRQMEWQDQKGVRYSLQREWAYINGPAEPKEGCTAGTRDARNRGKLPSDFQAQTNAFIRERSADATTRHCVVLDPSRMEMNLEEVLAIRLYSGPAYQPINEFLRQVSRLSGAFREELIHHPGLTFSATVGHLCSGIRKLSAITSEEEATRPLFRGVRGELPHEFWHPDEQGIVCAVDMAFMSTSKNRSTPLGYMGEGKNVLWELEPVQESDGGLHIGADISALSQFEAEEEMYSHTESNPVARNRTM</sequence>
<feature type="compositionally biased region" description="Basic residues" evidence="1">
    <location>
        <begin position="1"/>
        <end position="17"/>
    </location>
</feature>
<organism evidence="2 3">
    <name type="scientific">Chrysochromulina tobinii</name>
    <dbReference type="NCBI Taxonomy" id="1460289"/>
    <lineage>
        <taxon>Eukaryota</taxon>
        <taxon>Haptista</taxon>
        <taxon>Haptophyta</taxon>
        <taxon>Prymnesiophyceae</taxon>
        <taxon>Prymnesiales</taxon>
        <taxon>Chrysochromulinaceae</taxon>
        <taxon>Chrysochromulina</taxon>
    </lineage>
</organism>
<dbReference type="Proteomes" id="UP000037460">
    <property type="component" value="Unassembled WGS sequence"/>
</dbReference>